<feature type="region of interest" description="Disordered" evidence="1">
    <location>
        <begin position="336"/>
        <end position="361"/>
    </location>
</feature>
<keyword evidence="2" id="KW-1133">Transmembrane helix</keyword>
<evidence type="ECO:0008006" key="5">
    <source>
        <dbReference type="Google" id="ProtNLM"/>
    </source>
</evidence>
<evidence type="ECO:0000313" key="4">
    <source>
        <dbReference type="Proteomes" id="UP000193642"/>
    </source>
</evidence>
<protein>
    <recommendedName>
        <fullName evidence="5">HAMP domain-containing protein</fullName>
    </recommendedName>
</protein>
<keyword evidence="2" id="KW-0812">Transmembrane</keyword>
<dbReference type="AlphaFoldDB" id="A0A1Y2C4R4"/>
<feature type="transmembrane region" description="Helical" evidence="2">
    <location>
        <begin position="252"/>
        <end position="274"/>
    </location>
</feature>
<dbReference type="Gene3D" id="6.10.340.10">
    <property type="match status" value="1"/>
</dbReference>
<dbReference type="OrthoDB" id="2148287at2759"/>
<evidence type="ECO:0000256" key="2">
    <source>
        <dbReference type="SAM" id="Phobius"/>
    </source>
</evidence>
<accession>A0A1Y2C4R4</accession>
<evidence type="ECO:0000256" key="1">
    <source>
        <dbReference type="SAM" id="MobiDB-lite"/>
    </source>
</evidence>
<name>A0A1Y2C4R4_9FUNG</name>
<organism evidence="3 4">
    <name type="scientific">Rhizoclosmatium globosum</name>
    <dbReference type="NCBI Taxonomy" id="329046"/>
    <lineage>
        <taxon>Eukaryota</taxon>
        <taxon>Fungi</taxon>
        <taxon>Fungi incertae sedis</taxon>
        <taxon>Chytridiomycota</taxon>
        <taxon>Chytridiomycota incertae sedis</taxon>
        <taxon>Chytridiomycetes</taxon>
        <taxon>Chytridiales</taxon>
        <taxon>Chytriomycetaceae</taxon>
        <taxon>Rhizoclosmatium</taxon>
    </lineage>
</organism>
<proteinExistence type="predicted"/>
<feature type="compositionally biased region" description="Polar residues" evidence="1">
    <location>
        <begin position="336"/>
        <end position="352"/>
    </location>
</feature>
<dbReference type="Proteomes" id="UP000193642">
    <property type="component" value="Unassembled WGS sequence"/>
</dbReference>
<dbReference type="EMBL" id="MCGO01000030">
    <property type="protein sequence ID" value="ORY42009.1"/>
    <property type="molecule type" value="Genomic_DNA"/>
</dbReference>
<comment type="caution">
    <text evidence="3">The sequence shown here is derived from an EMBL/GenBank/DDBJ whole genome shotgun (WGS) entry which is preliminary data.</text>
</comment>
<keyword evidence="2" id="KW-0472">Membrane</keyword>
<reference evidence="3 4" key="1">
    <citation type="submission" date="2016-07" db="EMBL/GenBank/DDBJ databases">
        <title>Pervasive Adenine N6-methylation of Active Genes in Fungi.</title>
        <authorList>
            <consortium name="DOE Joint Genome Institute"/>
            <person name="Mondo S.J."/>
            <person name="Dannebaum R.O."/>
            <person name="Kuo R.C."/>
            <person name="Labutti K."/>
            <person name="Haridas S."/>
            <person name="Kuo A."/>
            <person name="Salamov A."/>
            <person name="Ahrendt S.R."/>
            <person name="Lipzen A."/>
            <person name="Sullivan W."/>
            <person name="Andreopoulos W.B."/>
            <person name="Clum A."/>
            <person name="Lindquist E."/>
            <person name="Daum C."/>
            <person name="Ramamoorthy G.K."/>
            <person name="Gryganskyi A."/>
            <person name="Culley D."/>
            <person name="Magnuson J.K."/>
            <person name="James T.Y."/>
            <person name="O'Malley M.A."/>
            <person name="Stajich J.E."/>
            <person name="Spatafora J.W."/>
            <person name="Visel A."/>
            <person name="Grigoriev I.V."/>
        </authorList>
    </citation>
    <scope>NUCLEOTIDE SEQUENCE [LARGE SCALE GENOMIC DNA]</scope>
    <source>
        <strain evidence="3 4">JEL800</strain>
    </source>
</reference>
<sequence>MVKFNWGFQYNGKTNVQGALSVFTGLQPNKVQIIDSTTNFTASNRIITSSNSNGTLSLGPSFTTPFWGVTYVAATNPIWTKPTFVANLRTFLIPLMLPIWTNPSAAKADSAYFVTLSIANLDAFIRSVKVTPNGIVYLVDGSTGNMLAASLPDISQNVNKSSAYPSIGNPNALVSGSMTYLVSTFATNATVGVYSIPKNMTIAGQYNNGNDDILVNAAWIYDPKTNLRWFLVLAIPSNDFDAVIRETMRNSIITIVVICVSALALGLILSWLITAPLRKLTKSMEEATKFDFSALKEGFLKERSYLTEIRVMQTVFNAMIVKFADAIKANASLKGSNAVTGSTQPNNASRNEGNVRKTSHV</sequence>
<keyword evidence="4" id="KW-1185">Reference proteome</keyword>
<evidence type="ECO:0000313" key="3">
    <source>
        <dbReference type="EMBL" id="ORY42009.1"/>
    </source>
</evidence>
<gene>
    <name evidence="3" type="ORF">BCR33DRAFT_329738</name>
</gene>